<comment type="subunit">
    <text evidence="4">Component of the pre-66S ribosomal particle.</text>
</comment>
<dbReference type="EMBL" id="ADNJ02000009">
    <property type="protein sequence ID" value="EFZ04435.1"/>
    <property type="molecule type" value="Genomic_DNA"/>
</dbReference>
<evidence type="ECO:0000256" key="5">
    <source>
        <dbReference type="ARBA" id="ARBA00015522"/>
    </source>
</evidence>
<evidence type="ECO:0000313" key="9">
    <source>
        <dbReference type="EMBL" id="EFZ04435.1"/>
    </source>
</evidence>
<evidence type="ECO:0000256" key="1">
    <source>
        <dbReference type="ARBA" id="ARBA00002889"/>
    </source>
</evidence>
<evidence type="ECO:0000256" key="3">
    <source>
        <dbReference type="ARBA" id="ARBA00008479"/>
    </source>
</evidence>
<dbReference type="AlphaFoldDB" id="E9ELK1"/>
<gene>
    <name evidence="9" type="ORF">MAA_01509</name>
</gene>
<evidence type="ECO:0000256" key="6">
    <source>
        <dbReference type="ARBA" id="ARBA00023242"/>
    </source>
</evidence>
<dbReference type="Pfam" id="PF09420">
    <property type="entry name" value="Nop16"/>
    <property type="match status" value="1"/>
</dbReference>
<feature type="region of interest" description="Disordered" evidence="8">
    <location>
        <begin position="191"/>
        <end position="230"/>
    </location>
</feature>
<organism evidence="9 10">
    <name type="scientific">Metarhizium robertsii (strain ARSEF 23 / ATCC MYA-3075)</name>
    <name type="common">Metarhizium anisopliae (strain ARSEF 23)</name>
    <dbReference type="NCBI Taxonomy" id="655844"/>
    <lineage>
        <taxon>Eukaryota</taxon>
        <taxon>Fungi</taxon>
        <taxon>Dikarya</taxon>
        <taxon>Ascomycota</taxon>
        <taxon>Pezizomycotina</taxon>
        <taxon>Sordariomycetes</taxon>
        <taxon>Hypocreomycetidae</taxon>
        <taxon>Hypocreales</taxon>
        <taxon>Clavicipitaceae</taxon>
        <taxon>Metarhizium</taxon>
    </lineage>
</organism>
<sequence length="298" mass="33444">MLEASHGQNLHFCAHGLIDRAPFRNFGSKLPNLSRRNPSTTNQILPIRTATMGRELQKKKRRSNRQPVKQSNKTKKILNPRGNNIIAKNWYRLSPPPQIHGPSLQSLQLKLLTRTIRDKKETLAQNYRRLGLVARLKAPTGGVEKKLGATTTGISKNDPFAITSVGKAIVSEAKVERDADGKIIRVLGTTRPNPLNDPLNNLDSDSEEDGAGEEWGGIAEREAEEEDTTDVVRSLIEESHNPAPKAARYQSEREREWLEKLVEKHGDDYGAMARDAKLNPMQQTARDIGRRIKKMRGE</sequence>
<reference evidence="9 10" key="1">
    <citation type="journal article" date="2011" name="PLoS Genet.">
        <title>Genome sequencing and comparative transcriptomics of the model entomopathogenic fungi Metarhizium anisopliae and M. acridum.</title>
        <authorList>
            <person name="Gao Q."/>
            <person name="Jin K."/>
            <person name="Ying S.H."/>
            <person name="Zhang Y."/>
            <person name="Xiao G."/>
            <person name="Shang Y."/>
            <person name="Duan Z."/>
            <person name="Hu X."/>
            <person name="Xie X.Q."/>
            <person name="Zhou G."/>
            <person name="Peng G."/>
            <person name="Luo Z."/>
            <person name="Huang W."/>
            <person name="Wang B."/>
            <person name="Fang W."/>
            <person name="Wang S."/>
            <person name="Zhong Y."/>
            <person name="Ma L.J."/>
            <person name="St Leger R.J."/>
            <person name="Zhao G.P."/>
            <person name="Pei Y."/>
            <person name="Feng M.G."/>
            <person name="Xia Y."/>
            <person name="Wang C."/>
        </authorList>
    </citation>
    <scope>NUCLEOTIDE SEQUENCE [LARGE SCALE GENOMIC DNA]</scope>
    <source>
        <strain evidence="10">ARSEF 23 / ATCC MYA-3075</strain>
    </source>
</reference>
<dbReference type="Proteomes" id="UP000002498">
    <property type="component" value="Unassembled WGS sequence"/>
</dbReference>
<feature type="compositionally biased region" description="Low complexity" evidence="8">
    <location>
        <begin position="192"/>
        <end position="203"/>
    </location>
</feature>
<dbReference type="PANTHER" id="PTHR13243">
    <property type="entry name" value="HSPC111 PROTEIN-RELATED"/>
    <property type="match status" value="1"/>
</dbReference>
<dbReference type="RefSeq" id="XP_007817698.1">
    <property type="nucleotide sequence ID" value="XM_007819507.1"/>
</dbReference>
<accession>E9ELK1</accession>
<dbReference type="OrthoDB" id="285729at2759"/>
<dbReference type="GO" id="GO:0042273">
    <property type="term" value="P:ribosomal large subunit biogenesis"/>
    <property type="evidence" value="ECO:0007669"/>
    <property type="project" value="TreeGrafter"/>
</dbReference>
<reference evidence="9 10" key="2">
    <citation type="journal article" date="2014" name="Proc. Natl. Acad. Sci. U.S.A.">
        <title>Trajectory and genomic determinants of fungal-pathogen speciation and host adaptation.</title>
        <authorList>
            <person name="Hu X."/>
            <person name="Xiao G."/>
            <person name="Zheng P."/>
            <person name="Shang Y."/>
            <person name="Su Y."/>
            <person name="Zhang X."/>
            <person name="Liu X."/>
            <person name="Zhan S."/>
            <person name="St Leger R.J."/>
            <person name="Wang C."/>
        </authorList>
    </citation>
    <scope>GENOME REANNOTATION</scope>
    <source>
        <strain evidence="10">ARSEF 23 / ATCC MYA-3075</strain>
    </source>
</reference>
<dbReference type="GO" id="GO:0005730">
    <property type="term" value="C:nucleolus"/>
    <property type="evidence" value="ECO:0007669"/>
    <property type="project" value="UniProtKB-SubCell"/>
</dbReference>
<evidence type="ECO:0000256" key="4">
    <source>
        <dbReference type="ARBA" id="ARBA00011187"/>
    </source>
</evidence>
<keyword evidence="7" id="KW-0687">Ribonucleoprotein</keyword>
<proteinExistence type="inferred from homology"/>
<evidence type="ECO:0000256" key="7">
    <source>
        <dbReference type="ARBA" id="ARBA00023274"/>
    </source>
</evidence>
<comment type="caution">
    <text evidence="9">The sequence shown here is derived from an EMBL/GenBank/DDBJ whole genome shotgun (WGS) entry which is preliminary data.</text>
</comment>
<dbReference type="GO" id="GO:1990904">
    <property type="term" value="C:ribonucleoprotein complex"/>
    <property type="evidence" value="ECO:0007669"/>
    <property type="project" value="UniProtKB-KW"/>
</dbReference>
<dbReference type="HOGENOM" id="CLU_078857_0_0_1"/>
<comment type="similarity">
    <text evidence="3">Belongs to the NOP16 family.</text>
</comment>
<evidence type="ECO:0000256" key="8">
    <source>
        <dbReference type="SAM" id="MobiDB-lite"/>
    </source>
</evidence>
<keyword evidence="10" id="KW-1185">Reference proteome</keyword>
<evidence type="ECO:0000256" key="2">
    <source>
        <dbReference type="ARBA" id="ARBA00004604"/>
    </source>
</evidence>
<dbReference type="InterPro" id="IPR019002">
    <property type="entry name" value="Ribosome_biogenesis_Nop16"/>
</dbReference>
<dbReference type="GeneID" id="19255795"/>
<comment type="subcellular location">
    <subcellularLocation>
        <location evidence="2">Nucleus</location>
        <location evidence="2">Nucleolus</location>
    </subcellularLocation>
</comment>
<feature type="region of interest" description="Disordered" evidence="8">
    <location>
        <begin position="55"/>
        <end position="79"/>
    </location>
</feature>
<protein>
    <recommendedName>
        <fullName evidence="5">Nucleolar protein 16</fullName>
    </recommendedName>
</protein>
<keyword evidence="6" id="KW-0539">Nucleus</keyword>
<evidence type="ECO:0000313" key="10">
    <source>
        <dbReference type="Proteomes" id="UP000002498"/>
    </source>
</evidence>
<dbReference type="KEGG" id="maj:MAA_01509"/>
<dbReference type="PANTHER" id="PTHR13243:SF1">
    <property type="entry name" value="NUCLEOLAR PROTEIN 16"/>
    <property type="match status" value="1"/>
</dbReference>
<comment type="function">
    <text evidence="1">Involved in the biogenesis of the 60S ribosomal subunit.</text>
</comment>
<name>E9ELK1_METRA</name>